<dbReference type="InterPro" id="IPR052538">
    <property type="entry name" value="Flavonoid_dioxygenase-like"/>
</dbReference>
<reference evidence="3" key="1">
    <citation type="submission" date="2017-09" db="EMBL/GenBank/DDBJ databases">
        <title>Depth-based differentiation of microbial function through sediment-hosted aquifers and enrichment of novel symbionts in the deep terrestrial subsurface.</title>
        <authorList>
            <person name="Probst A.J."/>
            <person name="Ladd B."/>
            <person name="Jarett J.K."/>
            <person name="Geller-Mcgrath D.E."/>
            <person name="Sieber C.M.K."/>
            <person name="Emerson J.B."/>
            <person name="Anantharaman K."/>
            <person name="Thomas B.C."/>
            <person name="Malmstrom R."/>
            <person name="Stieglmeier M."/>
            <person name="Klingl A."/>
            <person name="Woyke T."/>
            <person name="Ryan C.M."/>
            <person name="Banfield J.F."/>
        </authorList>
    </citation>
    <scope>NUCLEOTIDE SEQUENCE [LARGE SCALE GENOMIC DNA]</scope>
</reference>
<protein>
    <submittedName>
        <fullName evidence="2">Cupin domain-containing protein</fullName>
    </submittedName>
</protein>
<dbReference type="AlphaFoldDB" id="A0A2M7Q9K6"/>
<feature type="domain" description="Cupin type-2" evidence="1">
    <location>
        <begin position="32"/>
        <end position="99"/>
    </location>
</feature>
<proteinExistence type="predicted"/>
<dbReference type="Pfam" id="PF07883">
    <property type="entry name" value="Cupin_2"/>
    <property type="match status" value="1"/>
</dbReference>
<gene>
    <name evidence="2" type="ORF">COY93_04860</name>
</gene>
<dbReference type="PANTHER" id="PTHR43346">
    <property type="entry name" value="LIGAND BINDING DOMAIN PROTEIN, PUTATIVE (AFU_ORTHOLOGUE AFUA_6G14370)-RELATED"/>
    <property type="match status" value="1"/>
</dbReference>
<dbReference type="InterPro" id="IPR013096">
    <property type="entry name" value="Cupin_2"/>
</dbReference>
<dbReference type="Gene3D" id="2.60.120.10">
    <property type="entry name" value="Jelly Rolls"/>
    <property type="match status" value="1"/>
</dbReference>
<name>A0A2M7Q9K6_9BACT</name>
<evidence type="ECO:0000259" key="1">
    <source>
        <dbReference type="Pfam" id="PF07883"/>
    </source>
</evidence>
<organism evidence="2 3">
    <name type="scientific">Candidatus Uhrbacteria bacterium CG_4_10_14_0_8_um_filter_58_22</name>
    <dbReference type="NCBI Taxonomy" id="1975029"/>
    <lineage>
        <taxon>Bacteria</taxon>
        <taxon>Candidatus Uhriibacteriota</taxon>
    </lineage>
</organism>
<dbReference type="InterPro" id="IPR014710">
    <property type="entry name" value="RmlC-like_jellyroll"/>
</dbReference>
<dbReference type="Proteomes" id="UP000230973">
    <property type="component" value="Unassembled WGS sequence"/>
</dbReference>
<dbReference type="CDD" id="cd02223">
    <property type="entry name" value="cupin_Bh2720-like"/>
    <property type="match status" value="1"/>
</dbReference>
<accession>A0A2M7Q9K6</accession>
<sequence length="123" mass="13742">MKGFSVDLEKRTLENEFFRQVLFTTERSQLVLMALQPSENIGLEVHEDRDQFIRVEAGQGRAIIGGEEFVLEDGSAVVIPAGSEHDIINGPEGVMKLYTLYTPPEHQDGTVHKTKEEALAAHH</sequence>
<dbReference type="InterPro" id="IPR011051">
    <property type="entry name" value="RmlC_Cupin_sf"/>
</dbReference>
<comment type="caution">
    <text evidence="2">The sequence shown here is derived from an EMBL/GenBank/DDBJ whole genome shotgun (WGS) entry which is preliminary data.</text>
</comment>
<evidence type="ECO:0000313" key="3">
    <source>
        <dbReference type="Proteomes" id="UP000230973"/>
    </source>
</evidence>
<dbReference type="SUPFAM" id="SSF51182">
    <property type="entry name" value="RmlC-like cupins"/>
    <property type="match status" value="1"/>
</dbReference>
<dbReference type="PANTHER" id="PTHR43346:SF1">
    <property type="entry name" value="QUERCETIN 2,3-DIOXYGENASE-RELATED"/>
    <property type="match status" value="1"/>
</dbReference>
<dbReference type="EMBL" id="PFLC01000063">
    <property type="protein sequence ID" value="PIY61727.1"/>
    <property type="molecule type" value="Genomic_DNA"/>
</dbReference>
<evidence type="ECO:0000313" key="2">
    <source>
        <dbReference type="EMBL" id="PIY61727.1"/>
    </source>
</evidence>